<dbReference type="EMBL" id="JAUEPT010000227">
    <property type="protein sequence ID" value="KAK0429624.1"/>
    <property type="molecule type" value="Genomic_DNA"/>
</dbReference>
<dbReference type="Proteomes" id="UP001175226">
    <property type="component" value="Unassembled WGS sequence"/>
</dbReference>
<dbReference type="AlphaFoldDB" id="A0AA39IUW3"/>
<sequence length="124" mass="13958">MSNVQATYTTQSVSSIQCMHTTQSMSTIQAMYAPQPKSTTKSKNYIIITGLGRRCVTLKSQVSTYQVLINYIHAFFPGTYQRLHRNNIPLPIVIQTCDLPAYKGYIVDIQPNVWATIIADIDNI</sequence>
<reference evidence="1" key="1">
    <citation type="submission" date="2023-06" db="EMBL/GenBank/DDBJ databases">
        <authorList>
            <consortium name="Lawrence Berkeley National Laboratory"/>
            <person name="Ahrendt S."/>
            <person name="Sahu N."/>
            <person name="Indic B."/>
            <person name="Wong-Bajracharya J."/>
            <person name="Merenyi Z."/>
            <person name="Ke H.-M."/>
            <person name="Monk M."/>
            <person name="Kocsube S."/>
            <person name="Drula E."/>
            <person name="Lipzen A."/>
            <person name="Balint B."/>
            <person name="Henrissat B."/>
            <person name="Andreopoulos B."/>
            <person name="Martin F.M."/>
            <person name="Harder C.B."/>
            <person name="Rigling D."/>
            <person name="Ford K.L."/>
            <person name="Foster G.D."/>
            <person name="Pangilinan J."/>
            <person name="Papanicolaou A."/>
            <person name="Barry K."/>
            <person name="LaButti K."/>
            <person name="Viragh M."/>
            <person name="Koriabine M."/>
            <person name="Yan M."/>
            <person name="Riley R."/>
            <person name="Champramary S."/>
            <person name="Plett K.L."/>
            <person name="Tsai I.J."/>
            <person name="Slot J."/>
            <person name="Sipos G."/>
            <person name="Plett J."/>
            <person name="Nagy L.G."/>
            <person name="Grigoriev I.V."/>
        </authorList>
    </citation>
    <scope>NUCLEOTIDE SEQUENCE</scope>
    <source>
        <strain evidence="1">FPL87.14</strain>
    </source>
</reference>
<evidence type="ECO:0000313" key="1">
    <source>
        <dbReference type="EMBL" id="KAK0429624.1"/>
    </source>
</evidence>
<proteinExistence type="predicted"/>
<name>A0AA39IUW3_9AGAR</name>
<protein>
    <submittedName>
        <fullName evidence="1">Uncharacterized protein</fullName>
    </submittedName>
</protein>
<gene>
    <name evidence="1" type="ORF">EV421DRAFT_1914339</name>
</gene>
<organism evidence="1 2">
    <name type="scientific">Armillaria borealis</name>
    <dbReference type="NCBI Taxonomy" id="47425"/>
    <lineage>
        <taxon>Eukaryota</taxon>
        <taxon>Fungi</taxon>
        <taxon>Dikarya</taxon>
        <taxon>Basidiomycota</taxon>
        <taxon>Agaricomycotina</taxon>
        <taxon>Agaricomycetes</taxon>
        <taxon>Agaricomycetidae</taxon>
        <taxon>Agaricales</taxon>
        <taxon>Marasmiineae</taxon>
        <taxon>Physalacriaceae</taxon>
        <taxon>Armillaria</taxon>
    </lineage>
</organism>
<accession>A0AA39IUW3</accession>
<evidence type="ECO:0000313" key="2">
    <source>
        <dbReference type="Proteomes" id="UP001175226"/>
    </source>
</evidence>
<comment type="caution">
    <text evidence="1">The sequence shown here is derived from an EMBL/GenBank/DDBJ whole genome shotgun (WGS) entry which is preliminary data.</text>
</comment>
<keyword evidence="2" id="KW-1185">Reference proteome</keyword>